<name>A0A1V9YFF8_9STRA</name>
<dbReference type="GO" id="GO:0046872">
    <property type="term" value="F:metal ion binding"/>
    <property type="evidence" value="ECO:0007669"/>
    <property type="project" value="UniProtKB-KW"/>
</dbReference>
<proteinExistence type="predicted"/>
<dbReference type="Pfam" id="PF03738">
    <property type="entry name" value="GSP_synth"/>
    <property type="match status" value="1"/>
</dbReference>
<dbReference type="GO" id="GO:0016874">
    <property type="term" value="F:ligase activity"/>
    <property type="evidence" value="ECO:0007669"/>
    <property type="project" value="UniProtKB-KW"/>
</dbReference>
<keyword evidence="5" id="KW-0460">Magnesium</keyword>
<keyword evidence="8" id="KW-1185">Reference proteome</keyword>
<keyword evidence="1" id="KW-0436">Ligase</keyword>
<dbReference type="Gene3D" id="3.30.1490.330">
    <property type="match status" value="1"/>
</dbReference>
<dbReference type="InterPro" id="IPR005494">
    <property type="entry name" value="GSPS_pre-ATP-grasp-like_dom"/>
</dbReference>
<dbReference type="SUPFAM" id="SSF56059">
    <property type="entry name" value="Glutathione synthetase ATP-binding domain-like"/>
    <property type="match status" value="1"/>
</dbReference>
<dbReference type="EMBL" id="JNBS01003995">
    <property type="protein sequence ID" value="OQR84377.1"/>
    <property type="molecule type" value="Genomic_DNA"/>
</dbReference>
<dbReference type="GO" id="GO:0005524">
    <property type="term" value="F:ATP binding"/>
    <property type="evidence" value="ECO:0007669"/>
    <property type="project" value="UniProtKB-KW"/>
</dbReference>
<dbReference type="OrthoDB" id="64566at2759"/>
<comment type="caution">
    <text evidence="7">The sequence shown here is derived from an EMBL/GenBank/DDBJ whole genome shotgun (WGS) entry which is preliminary data.</text>
</comment>
<keyword evidence="4" id="KW-0067">ATP-binding</keyword>
<dbReference type="Proteomes" id="UP000243217">
    <property type="component" value="Unassembled WGS sequence"/>
</dbReference>
<dbReference type="AlphaFoldDB" id="A0A1V9YFF8"/>
<gene>
    <name evidence="7" type="ORF">THRCLA_10828</name>
</gene>
<feature type="domain" description="Glutathionylspermidine synthase pre-ATP-grasp-like" evidence="6">
    <location>
        <begin position="1"/>
        <end position="218"/>
    </location>
</feature>
<evidence type="ECO:0000313" key="7">
    <source>
        <dbReference type="EMBL" id="OQR84377.1"/>
    </source>
</evidence>
<organism evidence="7 8">
    <name type="scientific">Thraustotheca clavata</name>
    <dbReference type="NCBI Taxonomy" id="74557"/>
    <lineage>
        <taxon>Eukaryota</taxon>
        <taxon>Sar</taxon>
        <taxon>Stramenopiles</taxon>
        <taxon>Oomycota</taxon>
        <taxon>Saprolegniomycetes</taxon>
        <taxon>Saprolegniales</taxon>
        <taxon>Achlyaceae</taxon>
        <taxon>Thraustotheca</taxon>
    </lineage>
</organism>
<evidence type="ECO:0000256" key="2">
    <source>
        <dbReference type="ARBA" id="ARBA00022723"/>
    </source>
</evidence>
<protein>
    <submittedName>
        <fullName evidence="7">Bifunctional glutathionylspermidine amidase/glutathionylspermidine synthetase</fullName>
    </submittedName>
</protein>
<keyword evidence="3" id="KW-0547">Nucleotide-binding</keyword>
<evidence type="ECO:0000313" key="8">
    <source>
        <dbReference type="Proteomes" id="UP000243217"/>
    </source>
</evidence>
<keyword evidence="2" id="KW-0479">Metal-binding</keyword>
<evidence type="ECO:0000256" key="5">
    <source>
        <dbReference type="ARBA" id="ARBA00022842"/>
    </source>
</evidence>
<sequence>MASAAEAAGLKVHVLVGIDSLHRNGNDIIDQHGNVLKNVWKTWAWRTALNELSDEEWTSYLAADEADFRGWVVPRHGNHGQNHIKLVDILFSPAIRVFEPLWTLIPSSKAILPVLNMLYPKHPLLLTSSFELTPELKKSGYVVKPVAGRAGENISIVDSEGKLLSKSDGKWANDTPVYQELALLPVHSGKYVQLGSWAIGGSYGGTIIRADKSNIVGLDSFVYAMQVVD</sequence>
<reference evidence="7 8" key="1">
    <citation type="journal article" date="2014" name="Genome Biol. Evol.">
        <title>The secreted proteins of Achlya hypogyna and Thraustotheca clavata identify the ancestral oomycete secretome and reveal gene acquisitions by horizontal gene transfer.</title>
        <authorList>
            <person name="Misner I."/>
            <person name="Blouin N."/>
            <person name="Leonard G."/>
            <person name="Richards T.A."/>
            <person name="Lane C.E."/>
        </authorList>
    </citation>
    <scope>NUCLEOTIDE SEQUENCE [LARGE SCALE GENOMIC DNA]</scope>
    <source>
        <strain evidence="7 8">ATCC 34112</strain>
    </source>
</reference>
<dbReference type="STRING" id="74557.A0A1V9YFF8"/>
<evidence type="ECO:0000256" key="4">
    <source>
        <dbReference type="ARBA" id="ARBA00022840"/>
    </source>
</evidence>
<evidence type="ECO:0000256" key="3">
    <source>
        <dbReference type="ARBA" id="ARBA00022741"/>
    </source>
</evidence>
<evidence type="ECO:0000256" key="1">
    <source>
        <dbReference type="ARBA" id="ARBA00022598"/>
    </source>
</evidence>
<evidence type="ECO:0000259" key="6">
    <source>
        <dbReference type="Pfam" id="PF03738"/>
    </source>
</evidence>
<accession>A0A1V9YFF8</accession>